<keyword evidence="3 8" id="KW-0349">Heme</keyword>
<dbReference type="Gene3D" id="1.10.630.10">
    <property type="entry name" value="Cytochrome P450"/>
    <property type="match status" value="1"/>
</dbReference>
<dbReference type="InterPro" id="IPR001128">
    <property type="entry name" value="Cyt_P450"/>
</dbReference>
<evidence type="ECO:0000313" key="11">
    <source>
        <dbReference type="EMBL" id="PGH16458.1"/>
    </source>
</evidence>
<dbReference type="InterPro" id="IPR002402">
    <property type="entry name" value="Cyt_P450_E_grp-II"/>
</dbReference>
<accession>A0A2B7Y6F6</accession>
<evidence type="ECO:0008006" key="13">
    <source>
        <dbReference type="Google" id="ProtNLM"/>
    </source>
</evidence>
<sequence>MLLLSSPAIWLATIAWFIYRLIHAYSSYKSDQKFGAQHGCGQAARLRNWWPLGIDRLIQIWTADSEQRLMELFTFHFRDVGNTLEQRFLGTRAFGTIDPKNLEAMMSSKMKDFGFGLRRDIFFPLLGDGIFTQDGQAWKHSRELLRPQFTRQQYQGLDIFRSHVDNLLLHIPDDGRSVDLQPLFFRLTLDTTTEFLFGKSVNSLKETGLLKDKDFADEFDIAQNYVVQRFRLLDLYWLIGGKKFRRSCASVHRFVDEIIEARDKHKQEDAEKSGRYVFFDAVAQDSKNREALRAQLINVMLAGRDTTACLLSWVFYHLSRHPDVLARLNAEIASIVGYKTSLTRDDLKKMPYLTNVLKETLRLHPSVPVNTRTANRTTTLPTGGGPDRTSPVLVREGENVAFCVYAMHRREDLYGKDAEDFRPERWDEDLPLLRDEKTAAWGYLPFNGGPRVCLGRASPPLTFH</sequence>
<feature type="region of interest" description="Disordered" evidence="10">
    <location>
        <begin position="372"/>
        <end position="391"/>
    </location>
</feature>
<evidence type="ECO:0000256" key="4">
    <source>
        <dbReference type="ARBA" id="ARBA00022723"/>
    </source>
</evidence>
<comment type="cofactor">
    <cofactor evidence="1 8">
        <name>heme</name>
        <dbReference type="ChEBI" id="CHEBI:30413"/>
    </cofactor>
</comment>
<dbReference type="PRINTS" id="PR00385">
    <property type="entry name" value="P450"/>
</dbReference>
<dbReference type="EMBL" id="PDNB01000017">
    <property type="protein sequence ID" value="PGH16458.1"/>
    <property type="molecule type" value="Genomic_DNA"/>
</dbReference>
<evidence type="ECO:0000256" key="5">
    <source>
        <dbReference type="ARBA" id="ARBA00023002"/>
    </source>
</evidence>
<dbReference type="Proteomes" id="UP000223968">
    <property type="component" value="Unassembled WGS sequence"/>
</dbReference>
<keyword evidence="5 9" id="KW-0560">Oxidoreductase</keyword>
<proteinExistence type="inferred from homology"/>
<feature type="compositionally biased region" description="Low complexity" evidence="10">
    <location>
        <begin position="372"/>
        <end position="381"/>
    </location>
</feature>
<dbReference type="InterPro" id="IPR017972">
    <property type="entry name" value="Cyt_P450_CS"/>
</dbReference>
<comment type="caution">
    <text evidence="11">The sequence shown here is derived from an EMBL/GenBank/DDBJ whole genome shotgun (WGS) entry which is preliminary data.</text>
</comment>
<dbReference type="GO" id="GO:0005506">
    <property type="term" value="F:iron ion binding"/>
    <property type="evidence" value="ECO:0007669"/>
    <property type="project" value="InterPro"/>
</dbReference>
<evidence type="ECO:0000313" key="12">
    <source>
        <dbReference type="Proteomes" id="UP000223968"/>
    </source>
</evidence>
<dbReference type="AlphaFoldDB" id="A0A2B7Y6F6"/>
<dbReference type="InterPro" id="IPR047146">
    <property type="entry name" value="Cyt_P450_E_CYP52_fungi"/>
</dbReference>
<dbReference type="OrthoDB" id="1470350at2759"/>
<dbReference type="GO" id="GO:0020037">
    <property type="term" value="F:heme binding"/>
    <property type="evidence" value="ECO:0007669"/>
    <property type="project" value="InterPro"/>
</dbReference>
<protein>
    <recommendedName>
        <fullName evidence="13">Cytochrome P450 alkane hydroxylase</fullName>
    </recommendedName>
</protein>
<keyword evidence="6 8" id="KW-0408">Iron</keyword>
<dbReference type="PRINTS" id="PR01239">
    <property type="entry name" value="EP450IICYP52"/>
</dbReference>
<dbReference type="CDD" id="cd11063">
    <property type="entry name" value="CYP52"/>
    <property type="match status" value="1"/>
</dbReference>
<dbReference type="PANTHER" id="PTHR24287:SF18">
    <property type="entry name" value="CYTOCHROME P450 MONOOXYGENASE APDE-RELATED"/>
    <property type="match status" value="1"/>
</dbReference>
<keyword evidence="7 9" id="KW-0503">Monooxygenase</keyword>
<dbReference type="InterPro" id="IPR036396">
    <property type="entry name" value="Cyt_P450_sf"/>
</dbReference>
<evidence type="ECO:0000256" key="8">
    <source>
        <dbReference type="PIRSR" id="PIRSR602402-1"/>
    </source>
</evidence>
<dbReference type="Pfam" id="PF00067">
    <property type="entry name" value="p450"/>
    <property type="match status" value="1"/>
</dbReference>
<gene>
    <name evidence="11" type="ORF">AJ79_01789</name>
</gene>
<evidence type="ECO:0000256" key="3">
    <source>
        <dbReference type="ARBA" id="ARBA00022617"/>
    </source>
</evidence>
<dbReference type="PANTHER" id="PTHR24287">
    <property type="entry name" value="P450, PUTATIVE (EUROFUNG)-RELATED"/>
    <property type="match status" value="1"/>
</dbReference>
<dbReference type="PRINTS" id="PR00464">
    <property type="entry name" value="EP450II"/>
</dbReference>
<evidence type="ECO:0000256" key="2">
    <source>
        <dbReference type="ARBA" id="ARBA00010617"/>
    </source>
</evidence>
<dbReference type="GO" id="GO:0016712">
    <property type="term" value="F:oxidoreductase activity, acting on paired donors, with incorporation or reduction of molecular oxygen, reduced flavin or flavoprotein as one donor, and incorporation of one atom of oxygen"/>
    <property type="evidence" value="ECO:0007669"/>
    <property type="project" value="InterPro"/>
</dbReference>
<evidence type="ECO:0000256" key="9">
    <source>
        <dbReference type="RuleBase" id="RU000461"/>
    </source>
</evidence>
<evidence type="ECO:0000256" key="10">
    <source>
        <dbReference type="SAM" id="MobiDB-lite"/>
    </source>
</evidence>
<dbReference type="PROSITE" id="PS00086">
    <property type="entry name" value="CYTOCHROME_P450"/>
    <property type="match status" value="1"/>
</dbReference>
<dbReference type="STRING" id="1447875.A0A2B7Y6F6"/>
<organism evidence="11 12">
    <name type="scientific">Helicocarpus griseus UAMH5409</name>
    <dbReference type="NCBI Taxonomy" id="1447875"/>
    <lineage>
        <taxon>Eukaryota</taxon>
        <taxon>Fungi</taxon>
        <taxon>Dikarya</taxon>
        <taxon>Ascomycota</taxon>
        <taxon>Pezizomycotina</taxon>
        <taxon>Eurotiomycetes</taxon>
        <taxon>Eurotiomycetidae</taxon>
        <taxon>Onygenales</taxon>
        <taxon>Ajellomycetaceae</taxon>
        <taxon>Helicocarpus</taxon>
    </lineage>
</organism>
<feature type="binding site" description="axial binding residue" evidence="8">
    <location>
        <position position="453"/>
    </location>
    <ligand>
        <name>heme</name>
        <dbReference type="ChEBI" id="CHEBI:30413"/>
    </ligand>
    <ligandPart>
        <name>Fe</name>
        <dbReference type="ChEBI" id="CHEBI:18248"/>
    </ligandPart>
</feature>
<keyword evidence="4 8" id="KW-0479">Metal-binding</keyword>
<keyword evidence="12" id="KW-1185">Reference proteome</keyword>
<comment type="similarity">
    <text evidence="2 9">Belongs to the cytochrome P450 family.</text>
</comment>
<dbReference type="SUPFAM" id="SSF48264">
    <property type="entry name" value="Cytochrome P450"/>
    <property type="match status" value="1"/>
</dbReference>
<evidence type="ECO:0000256" key="1">
    <source>
        <dbReference type="ARBA" id="ARBA00001971"/>
    </source>
</evidence>
<name>A0A2B7Y6F6_9EURO</name>
<evidence type="ECO:0000256" key="7">
    <source>
        <dbReference type="ARBA" id="ARBA00023033"/>
    </source>
</evidence>
<evidence type="ECO:0000256" key="6">
    <source>
        <dbReference type="ARBA" id="ARBA00023004"/>
    </source>
</evidence>
<reference evidence="11 12" key="1">
    <citation type="submission" date="2017-10" db="EMBL/GenBank/DDBJ databases">
        <title>Comparative genomics in systemic dimorphic fungi from Ajellomycetaceae.</title>
        <authorList>
            <person name="Munoz J.F."/>
            <person name="Mcewen J.G."/>
            <person name="Clay O.K."/>
            <person name="Cuomo C.A."/>
        </authorList>
    </citation>
    <scope>NUCLEOTIDE SEQUENCE [LARGE SCALE GENOMIC DNA]</scope>
    <source>
        <strain evidence="11 12">UAMH5409</strain>
    </source>
</reference>
<dbReference type="InterPro" id="IPR002974">
    <property type="entry name" value="Cyt_P450_E_CYP52_ascomycetes"/>
</dbReference>